<evidence type="ECO:0000313" key="1">
    <source>
        <dbReference type="EMBL" id="MCM4080483.1"/>
    </source>
</evidence>
<organism evidence="1 2">
    <name type="scientific">Paractinoplanes hotanensis</name>
    <dbReference type="NCBI Taxonomy" id="2906497"/>
    <lineage>
        <taxon>Bacteria</taxon>
        <taxon>Bacillati</taxon>
        <taxon>Actinomycetota</taxon>
        <taxon>Actinomycetes</taxon>
        <taxon>Micromonosporales</taxon>
        <taxon>Micromonosporaceae</taxon>
        <taxon>Paractinoplanes</taxon>
    </lineage>
</organism>
<gene>
    <name evidence="1" type="ORF">LXN57_23160</name>
</gene>
<dbReference type="EMBL" id="JAMQOL010000032">
    <property type="protein sequence ID" value="MCM4080483.1"/>
    <property type="molecule type" value="Genomic_DNA"/>
</dbReference>
<protein>
    <submittedName>
        <fullName evidence="1">Uncharacterized protein</fullName>
    </submittedName>
</protein>
<name>A0ABT0Y365_9ACTN</name>
<comment type="caution">
    <text evidence="1">The sequence shown here is derived from an EMBL/GenBank/DDBJ whole genome shotgun (WGS) entry which is preliminary data.</text>
</comment>
<dbReference type="RefSeq" id="WP_251800274.1">
    <property type="nucleotide sequence ID" value="NZ_JAMQOL010000032.1"/>
</dbReference>
<dbReference type="Proteomes" id="UP001523216">
    <property type="component" value="Unassembled WGS sequence"/>
</dbReference>
<proteinExistence type="predicted"/>
<sequence length="92" mass="9977">MIRGNVADTVSDDEVRDELGMTARHSTLSLHQALEALDELLANEQPPGTLLDLVVWDGGRALDDVQTDGNAAVYLRQLAGWVREAVAEAGHR</sequence>
<evidence type="ECO:0000313" key="2">
    <source>
        <dbReference type="Proteomes" id="UP001523216"/>
    </source>
</evidence>
<accession>A0ABT0Y365</accession>
<keyword evidence="2" id="KW-1185">Reference proteome</keyword>
<reference evidence="1 2" key="1">
    <citation type="submission" date="2022-06" db="EMBL/GenBank/DDBJ databases">
        <title>Actinoplanes abujensis sp. nov., isolated from Nigerian arid soil.</title>
        <authorList>
            <person name="Ding P."/>
        </authorList>
    </citation>
    <scope>NUCLEOTIDE SEQUENCE [LARGE SCALE GENOMIC DNA]</scope>
    <source>
        <strain evidence="2">TRM88002</strain>
    </source>
</reference>